<dbReference type="Proteomes" id="UP000218334">
    <property type="component" value="Unassembled WGS sequence"/>
</dbReference>
<gene>
    <name evidence="2" type="ORF">ARMSODRAFT_351410</name>
</gene>
<evidence type="ECO:0000313" key="2">
    <source>
        <dbReference type="EMBL" id="PBK66552.1"/>
    </source>
</evidence>
<protein>
    <submittedName>
        <fullName evidence="2">Uncharacterized protein</fullName>
    </submittedName>
</protein>
<dbReference type="EMBL" id="KZ293440">
    <property type="protein sequence ID" value="PBK66552.1"/>
    <property type="molecule type" value="Genomic_DNA"/>
</dbReference>
<keyword evidence="3" id="KW-1185">Reference proteome</keyword>
<sequence>MFACLANLHRVKQSEVSFHACTFYLPFFVRQRHSNFKLQDSLVLQGDVKASCDPKAQAFNVNFDYFFRLTNPYRQGGTLVQTRCGVWARTVLTIHPDVLPRFSLDDWIQDDQCKDLILAQTICRHRQVTRPRRGGKDLFVALDDDGSAWGGGRRRRRDREMCHHNDSAVG</sequence>
<dbReference type="AlphaFoldDB" id="A0A2H3BHP1"/>
<feature type="region of interest" description="Disordered" evidence="1">
    <location>
        <begin position="149"/>
        <end position="170"/>
    </location>
</feature>
<reference evidence="3" key="1">
    <citation type="journal article" date="2017" name="Nat. Ecol. Evol.">
        <title>Genome expansion and lineage-specific genetic innovations in the forest pathogenic fungi Armillaria.</title>
        <authorList>
            <person name="Sipos G."/>
            <person name="Prasanna A.N."/>
            <person name="Walter M.C."/>
            <person name="O'Connor E."/>
            <person name="Balint B."/>
            <person name="Krizsan K."/>
            <person name="Kiss B."/>
            <person name="Hess J."/>
            <person name="Varga T."/>
            <person name="Slot J."/>
            <person name="Riley R."/>
            <person name="Boka B."/>
            <person name="Rigling D."/>
            <person name="Barry K."/>
            <person name="Lee J."/>
            <person name="Mihaltcheva S."/>
            <person name="LaButti K."/>
            <person name="Lipzen A."/>
            <person name="Waldron R."/>
            <person name="Moloney N.M."/>
            <person name="Sperisen C."/>
            <person name="Kredics L."/>
            <person name="Vagvoelgyi C."/>
            <person name="Patrignani A."/>
            <person name="Fitzpatrick D."/>
            <person name="Nagy I."/>
            <person name="Doyle S."/>
            <person name="Anderson J.B."/>
            <person name="Grigoriev I.V."/>
            <person name="Gueldener U."/>
            <person name="Muensterkoetter M."/>
            <person name="Nagy L.G."/>
        </authorList>
    </citation>
    <scope>NUCLEOTIDE SEQUENCE [LARGE SCALE GENOMIC DNA]</scope>
    <source>
        <strain evidence="3">28-4</strain>
    </source>
</reference>
<evidence type="ECO:0000256" key="1">
    <source>
        <dbReference type="SAM" id="MobiDB-lite"/>
    </source>
</evidence>
<accession>A0A2H3BHP1</accession>
<organism evidence="2 3">
    <name type="scientific">Armillaria solidipes</name>
    <dbReference type="NCBI Taxonomy" id="1076256"/>
    <lineage>
        <taxon>Eukaryota</taxon>
        <taxon>Fungi</taxon>
        <taxon>Dikarya</taxon>
        <taxon>Basidiomycota</taxon>
        <taxon>Agaricomycotina</taxon>
        <taxon>Agaricomycetes</taxon>
        <taxon>Agaricomycetidae</taxon>
        <taxon>Agaricales</taxon>
        <taxon>Marasmiineae</taxon>
        <taxon>Physalacriaceae</taxon>
        <taxon>Armillaria</taxon>
    </lineage>
</organism>
<feature type="compositionally biased region" description="Basic and acidic residues" evidence="1">
    <location>
        <begin position="158"/>
        <end position="170"/>
    </location>
</feature>
<name>A0A2H3BHP1_9AGAR</name>
<proteinExistence type="predicted"/>
<evidence type="ECO:0000313" key="3">
    <source>
        <dbReference type="Proteomes" id="UP000218334"/>
    </source>
</evidence>